<comment type="caution">
    <text evidence="1">The sequence shown here is derived from an EMBL/GenBank/DDBJ whole genome shotgun (WGS) entry which is preliminary data.</text>
</comment>
<evidence type="ECO:0000313" key="2">
    <source>
        <dbReference type="Proteomes" id="UP000499080"/>
    </source>
</evidence>
<gene>
    <name evidence="1" type="ORF">AVEN_217155_1</name>
</gene>
<sequence>MLDLNIIEIGQSDYASPMILVEDPGQDPRPYIDYRLLNANVRTQFFPMPNIEERVERVAVAKYIAVIDLSKRVLADSSERACTTLLSLCHQFWDIYSFKNAFRAPKSALLL</sequence>
<evidence type="ECO:0000313" key="1">
    <source>
        <dbReference type="EMBL" id="GBM54468.1"/>
    </source>
</evidence>
<organism evidence="1 2">
    <name type="scientific">Araneus ventricosus</name>
    <name type="common">Orbweaver spider</name>
    <name type="synonym">Epeira ventricosa</name>
    <dbReference type="NCBI Taxonomy" id="182803"/>
    <lineage>
        <taxon>Eukaryota</taxon>
        <taxon>Metazoa</taxon>
        <taxon>Ecdysozoa</taxon>
        <taxon>Arthropoda</taxon>
        <taxon>Chelicerata</taxon>
        <taxon>Arachnida</taxon>
        <taxon>Araneae</taxon>
        <taxon>Araneomorphae</taxon>
        <taxon>Entelegynae</taxon>
        <taxon>Araneoidea</taxon>
        <taxon>Araneidae</taxon>
        <taxon>Araneus</taxon>
    </lineage>
</organism>
<dbReference type="SUPFAM" id="SSF56672">
    <property type="entry name" value="DNA/RNA polymerases"/>
    <property type="match status" value="1"/>
</dbReference>
<dbReference type="OrthoDB" id="7856237at2759"/>
<dbReference type="Gene3D" id="3.10.10.10">
    <property type="entry name" value="HIV Type 1 Reverse Transcriptase, subunit A, domain 1"/>
    <property type="match status" value="1"/>
</dbReference>
<dbReference type="EMBL" id="BGPR01001460">
    <property type="protein sequence ID" value="GBM54468.1"/>
    <property type="molecule type" value="Genomic_DNA"/>
</dbReference>
<dbReference type="Proteomes" id="UP000499080">
    <property type="component" value="Unassembled WGS sequence"/>
</dbReference>
<name>A0A4Y2GPL0_ARAVE</name>
<dbReference type="GO" id="GO:0071897">
    <property type="term" value="P:DNA biosynthetic process"/>
    <property type="evidence" value="ECO:0007669"/>
    <property type="project" value="UniProtKB-ARBA"/>
</dbReference>
<accession>A0A4Y2GPL0</accession>
<dbReference type="AlphaFoldDB" id="A0A4Y2GPL0"/>
<protein>
    <submittedName>
        <fullName evidence="1">Uncharacterized protein</fullName>
    </submittedName>
</protein>
<keyword evidence="2" id="KW-1185">Reference proteome</keyword>
<dbReference type="Gene3D" id="3.30.70.270">
    <property type="match status" value="1"/>
</dbReference>
<dbReference type="InterPro" id="IPR043502">
    <property type="entry name" value="DNA/RNA_pol_sf"/>
</dbReference>
<reference evidence="1 2" key="1">
    <citation type="journal article" date="2019" name="Sci. Rep.">
        <title>Orb-weaving spider Araneus ventricosus genome elucidates the spidroin gene catalogue.</title>
        <authorList>
            <person name="Kono N."/>
            <person name="Nakamura H."/>
            <person name="Ohtoshi R."/>
            <person name="Moran D.A.P."/>
            <person name="Shinohara A."/>
            <person name="Yoshida Y."/>
            <person name="Fujiwara M."/>
            <person name="Mori M."/>
            <person name="Tomita M."/>
            <person name="Arakawa K."/>
        </authorList>
    </citation>
    <scope>NUCLEOTIDE SEQUENCE [LARGE SCALE GENOMIC DNA]</scope>
</reference>
<dbReference type="InterPro" id="IPR043128">
    <property type="entry name" value="Rev_trsase/Diguanyl_cyclase"/>
</dbReference>
<proteinExistence type="predicted"/>